<organism evidence="8 9">
    <name type="scientific">Striga hermonthica</name>
    <name type="common">Purple witchweed</name>
    <name type="synonym">Buchnera hermonthica</name>
    <dbReference type="NCBI Taxonomy" id="68872"/>
    <lineage>
        <taxon>Eukaryota</taxon>
        <taxon>Viridiplantae</taxon>
        <taxon>Streptophyta</taxon>
        <taxon>Embryophyta</taxon>
        <taxon>Tracheophyta</taxon>
        <taxon>Spermatophyta</taxon>
        <taxon>Magnoliopsida</taxon>
        <taxon>eudicotyledons</taxon>
        <taxon>Gunneridae</taxon>
        <taxon>Pentapetalae</taxon>
        <taxon>asterids</taxon>
        <taxon>lamiids</taxon>
        <taxon>Lamiales</taxon>
        <taxon>Orobanchaceae</taxon>
        <taxon>Buchnereae</taxon>
        <taxon>Striga</taxon>
    </lineage>
</organism>
<dbReference type="SUPFAM" id="SSF50998">
    <property type="entry name" value="Quinoprotein alcohol dehydrogenase-like"/>
    <property type="match status" value="1"/>
</dbReference>
<proteinExistence type="inferred from homology"/>
<dbReference type="InterPro" id="IPR037588">
    <property type="entry name" value="MLST8"/>
</dbReference>
<comment type="subunit">
    <text evidence="6">The target of rapamycin complex 1 (TORC1) is composed of at least RAPTOR, LST8 and TOR.</text>
</comment>
<evidence type="ECO:0000313" key="8">
    <source>
        <dbReference type="EMBL" id="CAA0814329.1"/>
    </source>
</evidence>
<evidence type="ECO:0000256" key="7">
    <source>
        <dbReference type="SAM" id="MobiDB-lite"/>
    </source>
</evidence>
<dbReference type="SMART" id="SM00320">
    <property type="entry name" value="WD40"/>
    <property type="match status" value="6"/>
</dbReference>
<feature type="repeat" description="WD" evidence="5">
    <location>
        <begin position="238"/>
        <end position="279"/>
    </location>
</feature>
<dbReference type="PANTHER" id="PTHR19842">
    <property type="entry name" value="G BETA-LIKE PROTEIN GBL"/>
    <property type="match status" value="1"/>
</dbReference>
<keyword evidence="4 6" id="KW-0677">Repeat</keyword>
<evidence type="ECO:0000256" key="2">
    <source>
        <dbReference type="ARBA" id="ARBA00018867"/>
    </source>
</evidence>
<dbReference type="PROSITE" id="PS50294">
    <property type="entry name" value="WD_REPEATS_REGION"/>
    <property type="match status" value="3"/>
</dbReference>
<accession>A0A9N7R714</accession>
<dbReference type="PRINTS" id="PR00320">
    <property type="entry name" value="GPROTEINBRPT"/>
</dbReference>
<dbReference type="Proteomes" id="UP001153555">
    <property type="component" value="Unassembled WGS sequence"/>
</dbReference>
<comment type="subcellular location">
    <subcellularLocation>
        <location evidence="6">Endosome</location>
    </subcellularLocation>
</comment>
<evidence type="ECO:0000256" key="4">
    <source>
        <dbReference type="ARBA" id="ARBA00022737"/>
    </source>
</evidence>
<dbReference type="GO" id="GO:0005768">
    <property type="term" value="C:endosome"/>
    <property type="evidence" value="ECO:0007669"/>
    <property type="project" value="UniProtKB-SubCell"/>
</dbReference>
<evidence type="ECO:0000256" key="1">
    <source>
        <dbReference type="ARBA" id="ARBA00009890"/>
    </source>
</evidence>
<dbReference type="PROSITE" id="PS00678">
    <property type="entry name" value="WD_REPEATS_1"/>
    <property type="match status" value="3"/>
</dbReference>
<dbReference type="GO" id="GO:0031929">
    <property type="term" value="P:TOR signaling"/>
    <property type="evidence" value="ECO:0007669"/>
    <property type="project" value="UniProtKB-UniRule"/>
</dbReference>
<keyword evidence="6" id="KW-0967">Endosome</keyword>
<protein>
    <recommendedName>
        <fullName evidence="2 6">Target of rapamycin complex subunit LST8</fullName>
        <shortName evidence="6">TORC subunit LST8</shortName>
    </recommendedName>
    <alternativeName>
        <fullName evidence="6">Lethal with SEC13 protein 8 homolog</fullName>
    </alternativeName>
</protein>
<keyword evidence="9" id="KW-1185">Reference proteome</keyword>
<comment type="similarity">
    <text evidence="1 6">Belongs to the WD repeat LST8 family.</text>
</comment>
<dbReference type="GO" id="GO:0031932">
    <property type="term" value="C:TORC2 complex"/>
    <property type="evidence" value="ECO:0007669"/>
    <property type="project" value="InterPro"/>
</dbReference>
<evidence type="ECO:0000256" key="3">
    <source>
        <dbReference type="ARBA" id="ARBA00022574"/>
    </source>
</evidence>
<dbReference type="GO" id="GO:0032956">
    <property type="term" value="P:regulation of actin cytoskeleton organization"/>
    <property type="evidence" value="ECO:0007669"/>
    <property type="project" value="TreeGrafter"/>
</dbReference>
<reference evidence="8" key="1">
    <citation type="submission" date="2019-12" db="EMBL/GenBank/DDBJ databases">
        <authorList>
            <person name="Scholes J."/>
        </authorList>
    </citation>
    <scope>NUCLEOTIDE SEQUENCE</scope>
</reference>
<evidence type="ECO:0000313" key="9">
    <source>
        <dbReference type="Proteomes" id="UP001153555"/>
    </source>
</evidence>
<dbReference type="PROSITE" id="PS50082">
    <property type="entry name" value="WD_REPEATS_2"/>
    <property type="match status" value="4"/>
</dbReference>
<dbReference type="Gene3D" id="2.130.10.10">
    <property type="entry name" value="YVTN repeat-like/Quinoprotein amine dehydrogenase"/>
    <property type="match status" value="1"/>
</dbReference>
<dbReference type="OrthoDB" id="400at2759"/>
<dbReference type="FunFam" id="2.130.10.10:FF:000179">
    <property type="entry name" value="Target of rapamycin complex subunit LST8"/>
    <property type="match status" value="1"/>
</dbReference>
<evidence type="ECO:0000256" key="6">
    <source>
        <dbReference type="RuleBase" id="RU369068"/>
    </source>
</evidence>
<evidence type="ECO:0000256" key="5">
    <source>
        <dbReference type="PROSITE-ProRule" id="PRU00221"/>
    </source>
</evidence>
<gene>
    <name evidence="8" type="ORF">SHERM_14627</name>
</gene>
<sequence length="438" mass="48127">MAVRDSTVTGTEIIVVGRGWVAHSTPAKGSRGLVHGVRRRQVSAAVDAGDKGLDSRTEKEGDEGSLPAIDRRMSAVSVGVLFERDTGLSPLVSTFDCLLVGVVAGKTLAEKNGGEVNSARLRLLMAAHCTPVEKGYDHTIRFWEAKSGRCYRTIQYPESQVNRLELTPDKRYLAAAGNPHIRLFDVNSNNPQPVMSYDSHTNNVMAVGFQCDGNWMYSGSEDGTVKIWDLRAPGCQREYESRAAVNTVVLHSNQTELISGDQNGNIRVWDLTANSCSCELVPEVDTAVRSLTVMWDGSLVVAANNRGTCYVWRLLPGTQTMTNFEPFHKLEAHDGYILKCLFSPELSEPNRYLATASSDHTVKIWNVDGFTLEKTLVGHQRWVRDCVFSVDGAFMITASSDSTARLWSIADGEEIKVYRGHQKATVCCALNDGTEISC</sequence>
<name>A0A9N7R714_STRHE</name>
<feature type="repeat" description="WD" evidence="5">
    <location>
        <begin position="376"/>
        <end position="417"/>
    </location>
</feature>
<feature type="region of interest" description="Disordered" evidence="7">
    <location>
        <begin position="47"/>
        <end position="67"/>
    </location>
</feature>
<dbReference type="GO" id="GO:0031931">
    <property type="term" value="C:TORC1 complex"/>
    <property type="evidence" value="ECO:0007669"/>
    <property type="project" value="UniProtKB-UniRule"/>
</dbReference>
<dbReference type="AlphaFoldDB" id="A0A9N7R714"/>
<dbReference type="InterPro" id="IPR019775">
    <property type="entry name" value="WD40_repeat_CS"/>
</dbReference>
<feature type="compositionally biased region" description="Basic and acidic residues" evidence="7">
    <location>
        <begin position="48"/>
        <end position="59"/>
    </location>
</feature>
<dbReference type="InterPro" id="IPR015943">
    <property type="entry name" value="WD40/YVTN_repeat-like_dom_sf"/>
</dbReference>
<dbReference type="InterPro" id="IPR011047">
    <property type="entry name" value="Quinoprotein_ADH-like_sf"/>
</dbReference>
<feature type="repeat" description="WD" evidence="5">
    <location>
        <begin position="197"/>
        <end position="231"/>
    </location>
</feature>
<dbReference type="InterPro" id="IPR001680">
    <property type="entry name" value="WD40_rpt"/>
</dbReference>
<keyword evidence="3 5" id="KW-0853">WD repeat</keyword>
<comment type="function">
    <text evidence="6">Component of TORC1 complex, which is an essential cell growth regulator that controls plant development. Acts by activating transcription, protein synthesis and ribosome biogenesis, and inhibiting mRNA degradation and autophagy.</text>
</comment>
<dbReference type="Pfam" id="PF00400">
    <property type="entry name" value="WD40"/>
    <property type="match status" value="4"/>
</dbReference>
<comment type="caution">
    <text evidence="8">The sequence shown here is derived from an EMBL/GenBank/DDBJ whole genome shotgun (WGS) entry which is preliminary data.</text>
</comment>
<dbReference type="EMBL" id="CACSLK010012206">
    <property type="protein sequence ID" value="CAA0814329.1"/>
    <property type="molecule type" value="Genomic_DNA"/>
</dbReference>
<dbReference type="PANTHER" id="PTHR19842:SF0">
    <property type="entry name" value="TARGET OF RAPAMYCIN COMPLEX SUBUNIT LST8"/>
    <property type="match status" value="1"/>
</dbReference>
<feature type="repeat" description="WD" evidence="5">
    <location>
        <begin position="330"/>
        <end position="375"/>
    </location>
</feature>
<dbReference type="InterPro" id="IPR020472">
    <property type="entry name" value="WD40_PAC1"/>
</dbReference>
<dbReference type="CDD" id="cd00200">
    <property type="entry name" value="WD40"/>
    <property type="match status" value="1"/>
</dbReference>